<reference evidence="5 6" key="1">
    <citation type="submission" date="2020-07" db="EMBL/GenBank/DDBJ databases">
        <title>Halosimplex litoreum sp. nov. and Halosimplex rubrum sp. nov., isolated from different salt environments.</title>
        <authorList>
            <person name="Cui H."/>
        </authorList>
    </citation>
    <scope>NUCLEOTIDE SEQUENCE [LARGE SCALE GENOMIC DNA]</scope>
    <source>
        <strain evidence="5 6">R2</strain>
    </source>
</reference>
<keyword evidence="1" id="KW-0560">Oxidoreductase</keyword>
<keyword evidence="6" id="KW-1185">Reference proteome</keyword>
<dbReference type="GeneID" id="56084895"/>
<accession>A0A7D5SXA8</accession>
<dbReference type="GO" id="GO:0008442">
    <property type="term" value="F:3-hydroxyisobutyrate dehydrogenase activity"/>
    <property type="evidence" value="ECO:0007669"/>
    <property type="project" value="TreeGrafter"/>
</dbReference>
<dbReference type="PANTHER" id="PTHR22981">
    <property type="entry name" value="3-HYDROXYISOBUTYRATE DEHYDROGENASE-RELATED"/>
    <property type="match status" value="1"/>
</dbReference>
<dbReference type="InterPro" id="IPR013328">
    <property type="entry name" value="6PGD_dom2"/>
</dbReference>
<evidence type="ECO:0000256" key="1">
    <source>
        <dbReference type="ARBA" id="ARBA00023002"/>
    </source>
</evidence>
<dbReference type="InterPro" id="IPR029154">
    <property type="entry name" value="HIBADH-like_NADP-bd"/>
</dbReference>
<dbReference type="SUPFAM" id="SSF48179">
    <property type="entry name" value="6-phosphogluconate dehydrogenase C-terminal domain-like"/>
    <property type="match status" value="1"/>
</dbReference>
<dbReference type="OrthoDB" id="23890at2157"/>
<evidence type="ECO:0000259" key="4">
    <source>
        <dbReference type="Pfam" id="PF14833"/>
    </source>
</evidence>
<organism evidence="5 6">
    <name type="scientific">Halosimplex pelagicum</name>
    <dbReference type="NCBI Taxonomy" id="869886"/>
    <lineage>
        <taxon>Archaea</taxon>
        <taxon>Methanobacteriati</taxon>
        <taxon>Methanobacteriota</taxon>
        <taxon>Stenosarchaea group</taxon>
        <taxon>Halobacteria</taxon>
        <taxon>Halobacteriales</taxon>
        <taxon>Haloarculaceae</taxon>
        <taxon>Halosimplex</taxon>
    </lineage>
</organism>
<feature type="domain" description="3-hydroxyisobutyrate dehydrogenase-like NAD-binding" evidence="4">
    <location>
        <begin position="162"/>
        <end position="274"/>
    </location>
</feature>
<keyword evidence="2" id="KW-0520">NAD</keyword>
<dbReference type="Gene3D" id="3.40.50.720">
    <property type="entry name" value="NAD(P)-binding Rossmann-like Domain"/>
    <property type="match status" value="1"/>
</dbReference>
<dbReference type="GO" id="GO:0006574">
    <property type="term" value="P:L-valine catabolic process"/>
    <property type="evidence" value="ECO:0007669"/>
    <property type="project" value="TreeGrafter"/>
</dbReference>
<dbReference type="Proteomes" id="UP000509346">
    <property type="component" value="Chromosome"/>
</dbReference>
<dbReference type="EMBL" id="CP058909">
    <property type="protein sequence ID" value="QLH83747.1"/>
    <property type="molecule type" value="Genomic_DNA"/>
</dbReference>
<dbReference type="InterPro" id="IPR015815">
    <property type="entry name" value="HIBADH-related"/>
</dbReference>
<dbReference type="Pfam" id="PF03446">
    <property type="entry name" value="NAD_binding_2"/>
    <property type="match status" value="1"/>
</dbReference>
<dbReference type="InterPro" id="IPR008927">
    <property type="entry name" value="6-PGluconate_DH-like_C_sf"/>
</dbReference>
<name>A0A7D5SXA8_9EURY</name>
<evidence type="ECO:0000259" key="3">
    <source>
        <dbReference type="Pfam" id="PF03446"/>
    </source>
</evidence>
<dbReference type="AlphaFoldDB" id="A0A7D5SXA8"/>
<dbReference type="GO" id="GO:0050661">
    <property type="term" value="F:NADP binding"/>
    <property type="evidence" value="ECO:0007669"/>
    <property type="project" value="InterPro"/>
</dbReference>
<feature type="domain" description="6-phosphogluconate dehydrogenase NADP-binding" evidence="3">
    <location>
        <begin position="3"/>
        <end position="158"/>
    </location>
</feature>
<dbReference type="Pfam" id="PF14833">
    <property type="entry name" value="NAD_binding_11"/>
    <property type="match status" value="1"/>
</dbReference>
<dbReference type="Gene3D" id="1.10.1040.10">
    <property type="entry name" value="N-(1-d-carboxylethyl)-l-norvaline Dehydrogenase, domain 2"/>
    <property type="match status" value="1"/>
</dbReference>
<dbReference type="InterPro" id="IPR006115">
    <property type="entry name" value="6PGDH_NADP-bd"/>
</dbReference>
<evidence type="ECO:0000313" key="6">
    <source>
        <dbReference type="Proteomes" id="UP000509346"/>
    </source>
</evidence>
<sequence>MPTVGVIGVGYIGKTFLDRLADTEYDTVAYDVDDSQVDAATERGAVAAESPADATRRSEFVVLALPGTPEVEAVMESEDGVLGALSAGQTVVDATTTRPDTSRECEAWCEERGAAFVEAPITRAAPRDGAHMMVGGTDEAYDAARDLVEALSDDHLHVGAAGEATVLKLALQMRYAGRNALDAEIVEFTRDNGVDPAHLRDFFGMDVSERLLDREFAQDIEGLGGLAIWHKDLGYAREVARANGTALPINAAVHEAFKATVRRAGPDEGHAATLLRYWELLNDASERAFQPATEREE</sequence>
<dbReference type="InterPro" id="IPR036291">
    <property type="entry name" value="NAD(P)-bd_dom_sf"/>
</dbReference>
<gene>
    <name evidence="5" type="ORF">HZS54_19860</name>
</gene>
<dbReference type="PIRSF" id="PIRSF000103">
    <property type="entry name" value="HIBADH"/>
    <property type="match status" value="1"/>
</dbReference>
<evidence type="ECO:0000256" key="2">
    <source>
        <dbReference type="ARBA" id="ARBA00023027"/>
    </source>
</evidence>
<protein>
    <submittedName>
        <fullName evidence="5">NAD(P)-dependent oxidoreductase</fullName>
    </submittedName>
</protein>
<proteinExistence type="predicted"/>
<evidence type="ECO:0000313" key="5">
    <source>
        <dbReference type="EMBL" id="QLH83747.1"/>
    </source>
</evidence>
<dbReference type="RefSeq" id="WP_179918789.1">
    <property type="nucleotide sequence ID" value="NZ_CP058909.1"/>
</dbReference>
<dbReference type="GO" id="GO:0051287">
    <property type="term" value="F:NAD binding"/>
    <property type="evidence" value="ECO:0007669"/>
    <property type="project" value="InterPro"/>
</dbReference>
<dbReference type="SUPFAM" id="SSF51735">
    <property type="entry name" value="NAD(P)-binding Rossmann-fold domains"/>
    <property type="match status" value="1"/>
</dbReference>
<dbReference type="PANTHER" id="PTHR22981:SF84">
    <property type="entry name" value="3-HYDROXYISOBUTYRATE DEHYDROGENASE"/>
    <property type="match status" value="1"/>
</dbReference>
<dbReference type="KEGG" id="hpel:HZS54_19860"/>